<dbReference type="RefSeq" id="WP_310145226.1">
    <property type="nucleotide sequence ID" value="NZ_JAVDTR010000019.1"/>
</dbReference>
<dbReference type="Pfam" id="PF13739">
    <property type="entry name" value="PdaC"/>
    <property type="match status" value="1"/>
</dbReference>
<organism evidence="4 5">
    <name type="scientific">Paenibacillus amylolyticus</name>
    <dbReference type="NCBI Taxonomy" id="1451"/>
    <lineage>
        <taxon>Bacteria</taxon>
        <taxon>Bacillati</taxon>
        <taxon>Bacillota</taxon>
        <taxon>Bacilli</taxon>
        <taxon>Bacillales</taxon>
        <taxon>Paenibacillaceae</taxon>
        <taxon>Paenibacillus</taxon>
    </lineage>
</organism>
<evidence type="ECO:0000259" key="2">
    <source>
        <dbReference type="Pfam" id="PF11738"/>
    </source>
</evidence>
<reference evidence="4" key="1">
    <citation type="submission" date="2023-07" db="EMBL/GenBank/DDBJ databases">
        <title>Sorghum-associated microbial communities from plants grown in Nebraska, USA.</title>
        <authorList>
            <person name="Schachtman D."/>
        </authorList>
    </citation>
    <scope>NUCLEOTIDE SEQUENCE</scope>
    <source>
        <strain evidence="4">BE80</strain>
    </source>
</reference>
<name>A0AAP5LPD1_PAEAM</name>
<evidence type="ECO:0000313" key="4">
    <source>
        <dbReference type="EMBL" id="MDR6726727.1"/>
    </source>
</evidence>
<evidence type="ECO:0000259" key="3">
    <source>
        <dbReference type="Pfam" id="PF13739"/>
    </source>
</evidence>
<dbReference type="EMBL" id="JAVDTR010000019">
    <property type="protein sequence ID" value="MDR6726727.1"/>
    <property type="molecule type" value="Genomic_DNA"/>
</dbReference>
<dbReference type="Gene3D" id="3.30.565.40">
    <property type="entry name" value="Fervidobacterium nodosum Rt17-B1 like"/>
    <property type="match status" value="1"/>
</dbReference>
<dbReference type="Proteomes" id="UP001254832">
    <property type="component" value="Unassembled WGS sequence"/>
</dbReference>
<feature type="signal peptide" evidence="1">
    <location>
        <begin position="1"/>
        <end position="26"/>
    </location>
</feature>
<dbReference type="Pfam" id="PF11738">
    <property type="entry name" value="DUF3298"/>
    <property type="match status" value="1"/>
</dbReference>
<gene>
    <name evidence="4" type="ORF">J2W91_005249</name>
</gene>
<evidence type="ECO:0000313" key="5">
    <source>
        <dbReference type="Proteomes" id="UP001254832"/>
    </source>
</evidence>
<protein>
    <recommendedName>
        <fullName evidence="6">DUF3298 and DUF4163 domain-containing protein</fullName>
    </recommendedName>
</protein>
<dbReference type="InterPro" id="IPR025303">
    <property type="entry name" value="PdaC"/>
</dbReference>
<dbReference type="AlphaFoldDB" id="A0AAP5LPD1"/>
<comment type="caution">
    <text evidence="4">The sequence shown here is derived from an EMBL/GenBank/DDBJ whole genome shotgun (WGS) entry which is preliminary data.</text>
</comment>
<feature type="domain" description="DUF3298" evidence="2">
    <location>
        <begin position="137"/>
        <end position="212"/>
    </location>
</feature>
<feature type="chain" id="PRO_5043051144" description="DUF3298 and DUF4163 domain-containing protein" evidence="1">
    <location>
        <begin position="27"/>
        <end position="219"/>
    </location>
</feature>
<feature type="domain" description="Deacetylase PdaC" evidence="3">
    <location>
        <begin position="48"/>
        <end position="115"/>
    </location>
</feature>
<keyword evidence="1" id="KW-0732">Signal</keyword>
<dbReference type="InterPro" id="IPR021729">
    <property type="entry name" value="DUF3298"/>
</dbReference>
<sequence>MKFRWVYVLILALITTIIVPTADASAAGTIAVKSKVLYYKGQPYIELSGGNKSVTTKLNKMFKVHAVNIVSADKKIKKENKKYSVSTTSATVKFNQKEKISVVYEDYIYAGAAHGFPSSTSYNYDLRTGKKLKFINFVQNDDQLANLEDSISSSLRAMYNANQGIFEENINDFPLDQEPAFYLYDKGIVIRFYPYEVAPYAAGFVDVKVPYSKISKISK</sequence>
<proteinExistence type="predicted"/>
<dbReference type="Gene3D" id="3.90.640.20">
    <property type="entry name" value="Heat-shock cognate protein, ATPase"/>
    <property type="match status" value="1"/>
</dbReference>
<accession>A0AAP5LPD1</accession>
<evidence type="ECO:0000256" key="1">
    <source>
        <dbReference type="SAM" id="SignalP"/>
    </source>
</evidence>
<dbReference type="InterPro" id="IPR037126">
    <property type="entry name" value="PdaC/RsiV-like_sf"/>
</dbReference>
<evidence type="ECO:0008006" key="6">
    <source>
        <dbReference type="Google" id="ProtNLM"/>
    </source>
</evidence>